<dbReference type="GO" id="GO:0046872">
    <property type="term" value="F:metal ion binding"/>
    <property type="evidence" value="ECO:0007669"/>
    <property type="project" value="UniProtKB-KW"/>
</dbReference>
<evidence type="ECO:0000256" key="1">
    <source>
        <dbReference type="ARBA" id="ARBA00001947"/>
    </source>
</evidence>
<reference evidence="9" key="1">
    <citation type="submission" date="2022-08" db="EMBL/GenBank/DDBJ databases">
        <title>A Global Phylogenomic Analysis of the Shiitake Genus Lentinula.</title>
        <authorList>
            <consortium name="DOE Joint Genome Institute"/>
            <person name="Sierra-Patev S."/>
            <person name="Min B."/>
            <person name="Naranjo-Ortiz M."/>
            <person name="Looney B."/>
            <person name="Konkel Z."/>
            <person name="Slot J.C."/>
            <person name="Sakamoto Y."/>
            <person name="Steenwyk J.L."/>
            <person name="Rokas A."/>
            <person name="Carro J."/>
            <person name="Camarero S."/>
            <person name="Ferreira P."/>
            <person name="Molpeceres G."/>
            <person name="Ruiz-Duenas F.J."/>
            <person name="Serrano A."/>
            <person name="Henrissat B."/>
            <person name="Drula E."/>
            <person name="Hughes K.W."/>
            <person name="Mata J.L."/>
            <person name="Ishikawa N.K."/>
            <person name="Vargas-Isla R."/>
            <person name="Ushijima S."/>
            <person name="Smith C.A."/>
            <person name="Ahrendt S."/>
            <person name="Andreopoulos W."/>
            <person name="He G."/>
            <person name="Labutti K."/>
            <person name="Lipzen A."/>
            <person name="Ng V."/>
            <person name="Riley R."/>
            <person name="Sandor L."/>
            <person name="Barry K."/>
            <person name="Martinez A.T."/>
            <person name="Xiao Y."/>
            <person name="Gibbons J.G."/>
            <person name="Terashima K."/>
            <person name="Grigoriev I.V."/>
            <person name="Hibbett D.S."/>
        </authorList>
    </citation>
    <scope>NUCLEOTIDE SEQUENCE</scope>
    <source>
        <strain evidence="9">JLM2183</strain>
    </source>
</reference>
<dbReference type="PANTHER" id="PTHR11774:SF4">
    <property type="entry name" value="GERANYLGERANYL TRANSFERASE TYPE-1 SUBUNIT BETA"/>
    <property type="match status" value="1"/>
</dbReference>
<dbReference type="GO" id="GO:0004662">
    <property type="term" value="F:CAAX-protein geranylgeranyltransferase activity"/>
    <property type="evidence" value="ECO:0007669"/>
    <property type="project" value="TreeGrafter"/>
</dbReference>
<keyword evidence="7" id="KW-0862">Zinc</keyword>
<dbReference type="Gene3D" id="1.50.10.20">
    <property type="match status" value="1"/>
</dbReference>
<name>A0A9W9AIC5_9AGAR</name>
<dbReference type="SUPFAM" id="SSF48239">
    <property type="entry name" value="Terpenoid cyclases/Protein prenyltransferases"/>
    <property type="match status" value="1"/>
</dbReference>
<dbReference type="EMBL" id="JAOTPV010000005">
    <property type="protein sequence ID" value="KAJ4482494.1"/>
    <property type="molecule type" value="Genomic_DNA"/>
</dbReference>
<dbReference type="InterPro" id="IPR008930">
    <property type="entry name" value="Terpenoid_cyclase/PrenylTrfase"/>
</dbReference>
<accession>A0A9W9AIC5</accession>
<dbReference type="InterPro" id="IPR045089">
    <property type="entry name" value="PGGT1B-like"/>
</dbReference>
<gene>
    <name evidence="9" type="ORF">J3R30DRAFT_3460075</name>
</gene>
<feature type="domain" description="Prenyltransferase alpha-alpha toroid" evidence="8">
    <location>
        <begin position="19"/>
        <end position="352"/>
    </location>
</feature>
<evidence type="ECO:0000259" key="8">
    <source>
        <dbReference type="Pfam" id="PF00432"/>
    </source>
</evidence>
<evidence type="ECO:0000256" key="3">
    <source>
        <dbReference type="ARBA" id="ARBA00022602"/>
    </source>
</evidence>
<evidence type="ECO:0000256" key="6">
    <source>
        <dbReference type="ARBA" id="ARBA00022737"/>
    </source>
</evidence>
<organism evidence="9 10">
    <name type="scientific">Lentinula aciculospora</name>
    <dbReference type="NCBI Taxonomy" id="153920"/>
    <lineage>
        <taxon>Eukaryota</taxon>
        <taxon>Fungi</taxon>
        <taxon>Dikarya</taxon>
        <taxon>Basidiomycota</taxon>
        <taxon>Agaricomycotina</taxon>
        <taxon>Agaricomycetes</taxon>
        <taxon>Agaricomycetidae</taxon>
        <taxon>Agaricales</taxon>
        <taxon>Marasmiineae</taxon>
        <taxon>Omphalotaceae</taxon>
        <taxon>Lentinula</taxon>
    </lineage>
</organism>
<keyword evidence="3" id="KW-0637">Prenyltransferase</keyword>
<evidence type="ECO:0000256" key="2">
    <source>
        <dbReference type="ARBA" id="ARBA00010497"/>
    </source>
</evidence>
<dbReference type="Proteomes" id="UP001150266">
    <property type="component" value="Unassembled WGS sequence"/>
</dbReference>
<evidence type="ECO:0000256" key="4">
    <source>
        <dbReference type="ARBA" id="ARBA00022679"/>
    </source>
</evidence>
<dbReference type="GO" id="GO:0005953">
    <property type="term" value="C:CAAX-protein geranylgeranyltransferase complex"/>
    <property type="evidence" value="ECO:0007669"/>
    <property type="project" value="TreeGrafter"/>
</dbReference>
<sequence>MSGSPSLLTTLENHYLPPLARVAHAGHVKRCLSGLPSSQVDLDPGRMAVAFYCLGSLDLLKMVQEKISQTDRESWREWIWEQQTRGKYGSGFRPSPFMAGSMLSEGARYTDYDMPHIIMTYTALLTLAILRDDFSRLDKQGILSFLKACQREDGSFSTVPGSGETDLRTLYCAFVISHLLNDWSGVDADGALSFIASCRSYEGGYGQSAHCEANGGTTYIAMAAIHLAPVTSNPLSPSEIRKTIEWAVHKQHQSGGFCGRTNKLADACYCFWIAGSLKILGAGDLVNSRSLAVFLSSCQFKFGGISKAPGEHPDPYHTYLSLAALSMFPPPLYDNDTNSSSWAFEPLDPLINARKETAEWARSHIAIKE</sequence>
<comment type="cofactor">
    <cofactor evidence="1">
        <name>Zn(2+)</name>
        <dbReference type="ChEBI" id="CHEBI:29105"/>
    </cofactor>
</comment>
<protein>
    <submittedName>
        <fullName evidence="9">Terpenoid cyclases/protein prenyltransferase alpha-alpha toroid</fullName>
    </submittedName>
</protein>
<comment type="caution">
    <text evidence="9">The sequence shown here is derived from an EMBL/GenBank/DDBJ whole genome shotgun (WGS) entry which is preliminary data.</text>
</comment>
<dbReference type="AlphaFoldDB" id="A0A9W9AIC5"/>
<keyword evidence="10" id="KW-1185">Reference proteome</keyword>
<evidence type="ECO:0000256" key="5">
    <source>
        <dbReference type="ARBA" id="ARBA00022723"/>
    </source>
</evidence>
<keyword evidence="6" id="KW-0677">Repeat</keyword>
<keyword evidence="5" id="KW-0479">Metal-binding</keyword>
<keyword evidence="4" id="KW-0808">Transferase</keyword>
<evidence type="ECO:0000313" key="10">
    <source>
        <dbReference type="Proteomes" id="UP001150266"/>
    </source>
</evidence>
<evidence type="ECO:0000313" key="9">
    <source>
        <dbReference type="EMBL" id="KAJ4482494.1"/>
    </source>
</evidence>
<proteinExistence type="inferred from homology"/>
<comment type="similarity">
    <text evidence="2">Belongs to the protein prenyltransferase subunit beta family.</text>
</comment>
<dbReference type="PANTHER" id="PTHR11774">
    <property type="entry name" value="GERANYLGERANYL TRANSFERASE TYPE BETA SUBUNIT"/>
    <property type="match status" value="1"/>
</dbReference>
<dbReference type="Pfam" id="PF00432">
    <property type="entry name" value="Prenyltrans"/>
    <property type="match status" value="1"/>
</dbReference>
<dbReference type="InterPro" id="IPR001330">
    <property type="entry name" value="Prenyltrans"/>
</dbReference>
<dbReference type="OrthoDB" id="24893at2759"/>
<evidence type="ECO:0000256" key="7">
    <source>
        <dbReference type="ARBA" id="ARBA00022833"/>
    </source>
</evidence>